<name>A0A2J0QBF4_9BACT</name>
<gene>
    <name evidence="1" type="ORF">COV29_00325</name>
</gene>
<dbReference type="Proteomes" id="UP000228496">
    <property type="component" value="Unassembled WGS sequence"/>
</dbReference>
<proteinExistence type="predicted"/>
<evidence type="ECO:0000313" key="2">
    <source>
        <dbReference type="Proteomes" id="UP000228496"/>
    </source>
</evidence>
<reference evidence="1 2" key="1">
    <citation type="submission" date="2017-09" db="EMBL/GenBank/DDBJ databases">
        <title>Depth-based differentiation of microbial function through sediment-hosted aquifers and enrichment of novel symbionts in the deep terrestrial subsurface.</title>
        <authorList>
            <person name="Probst A.J."/>
            <person name="Ladd B."/>
            <person name="Jarett J.K."/>
            <person name="Geller-Mcgrath D.E."/>
            <person name="Sieber C.M."/>
            <person name="Emerson J.B."/>
            <person name="Anantharaman K."/>
            <person name="Thomas B.C."/>
            <person name="Malmstrom R."/>
            <person name="Stieglmeier M."/>
            <person name="Klingl A."/>
            <person name="Woyke T."/>
            <person name="Ryan C.M."/>
            <person name="Banfield J.F."/>
        </authorList>
    </citation>
    <scope>NUCLEOTIDE SEQUENCE [LARGE SCALE GENOMIC DNA]</scope>
    <source>
        <strain evidence="1">CG10_big_fil_rev_8_21_14_0_10_36_16</strain>
    </source>
</reference>
<comment type="caution">
    <text evidence="1">The sequence shown here is derived from an EMBL/GenBank/DDBJ whole genome shotgun (WGS) entry which is preliminary data.</text>
</comment>
<dbReference type="EMBL" id="PCXQ01000001">
    <property type="protein sequence ID" value="PJE51592.1"/>
    <property type="molecule type" value="Genomic_DNA"/>
</dbReference>
<protein>
    <submittedName>
        <fullName evidence="1">Uncharacterized protein</fullName>
    </submittedName>
</protein>
<accession>A0A2J0QBF4</accession>
<evidence type="ECO:0000313" key="1">
    <source>
        <dbReference type="EMBL" id="PJE51592.1"/>
    </source>
</evidence>
<sequence length="122" mass="14235">MQFKLPKDNEKYKWTNHVKDKMVYYGISESLIKRVVRHPHRTEEGVATGTTAVMQKATSKTPQEIWVMYQENKNLKRKIQNEIPLTNKKTIISAWRYPGISPVGKAIPIPDEILAELENIWE</sequence>
<dbReference type="AlphaFoldDB" id="A0A2J0QBF4"/>
<organism evidence="1 2">
    <name type="scientific">Candidatus Yanofskybacteria bacterium CG10_big_fil_rev_8_21_14_0_10_36_16</name>
    <dbReference type="NCBI Taxonomy" id="1975096"/>
    <lineage>
        <taxon>Bacteria</taxon>
        <taxon>Candidatus Yanofskyibacteriota</taxon>
    </lineage>
</organism>